<proteinExistence type="inferred from homology"/>
<name>A0A9R1A6H2_TRITD</name>
<dbReference type="GO" id="GO:0016788">
    <property type="term" value="F:hydrolase activity, acting on ester bonds"/>
    <property type="evidence" value="ECO:0007669"/>
    <property type="project" value="InterPro"/>
</dbReference>
<dbReference type="PIRSF" id="PIRSF000862">
    <property type="entry name" value="Steryl_ester_lip"/>
    <property type="match status" value="1"/>
</dbReference>
<evidence type="ECO:0000256" key="2">
    <source>
        <dbReference type="PIRNR" id="PIRNR000862"/>
    </source>
</evidence>
<organism evidence="6 7">
    <name type="scientific">Triticum turgidum subsp. durum</name>
    <name type="common">Durum wheat</name>
    <name type="synonym">Triticum durum</name>
    <dbReference type="NCBI Taxonomy" id="4567"/>
    <lineage>
        <taxon>Eukaryota</taxon>
        <taxon>Viridiplantae</taxon>
        <taxon>Streptophyta</taxon>
        <taxon>Embryophyta</taxon>
        <taxon>Tracheophyta</taxon>
        <taxon>Spermatophyta</taxon>
        <taxon>Magnoliopsida</taxon>
        <taxon>Liliopsida</taxon>
        <taxon>Poales</taxon>
        <taxon>Poaceae</taxon>
        <taxon>BOP clade</taxon>
        <taxon>Pooideae</taxon>
        <taxon>Triticodae</taxon>
        <taxon>Triticeae</taxon>
        <taxon>Triticinae</taxon>
        <taxon>Triticum</taxon>
    </lineage>
</organism>
<dbReference type="InterPro" id="IPR006693">
    <property type="entry name" value="AB_hydrolase_lipase"/>
</dbReference>
<keyword evidence="4" id="KW-0732">Signal</keyword>
<evidence type="ECO:0000313" key="7">
    <source>
        <dbReference type="Proteomes" id="UP000324705"/>
    </source>
</evidence>
<feature type="domain" description="Partial AB-hydrolase lipase" evidence="5">
    <location>
        <begin position="52"/>
        <end position="111"/>
    </location>
</feature>
<keyword evidence="7" id="KW-1185">Reference proteome</keyword>
<dbReference type="InterPro" id="IPR029058">
    <property type="entry name" value="AB_hydrolase_fold"/>
</dbReference>
<gene>
    <name evidence="6" type="ORF">TRITD_7Bv1G162400</name>
</gene>
<feature type="active site" description="Charge relay system" evidence="3">
    <location>
        <position position="390"/>
    </location>
</feature>
<feature type="active site" description="Charge relay system" evidence="3">
    <location>
        <position position="356"/>
    </location>
</feature>
<dbReference type="InterPro" id="IPR025483">
    <property type="entry name" value="Lipase_euk"/>
</dbReference>
<reference evidence="6 7" key="1">
    <citation type="submission" date="2017-09" db="EMBL/GenBank/DDBJ databases">
        <authorList>
            <consortium name="International Durum Wheat Genome Sequencing Consortium (IDWGSC)"/>
            <person name="Milanesi L."/>
        </authorList>
    </citation>
    <scope>NUCLEOTIDE SEQUENCE [LARGE SCALE GENOMIC DNA]</scope>
    <source>
        <strain evidence="7">cv. Svevo</strain>
    </source>
</reference>
<evidence type="ECO:0000259" key="5">
    <source>
        <dbReference type="Pfam" id="PF04083"/>
    </source>
</evidence>
<dbReference type="Proteomes" id="UP000324705">
    <property type="component" value="Chromosome 7B"/>
</dbReference>
<sequence length="414" mass="47014">MATSLFLMSLLMFMLDSNPCTALSWRNNSLVDDIGIPCPVSPHPFTMCKSEAEAYGYPCEDHKVTTEDGYILSLKRIPHGHDTDNSTGDEKTRQPILLFHGLFVDGVSWLLGTPDQSLGFILADGGFDVWLANTRGTNTSRKHTSLSPKNPAFWDWSWDQIAEYDLPAVLEFVYHHTGRQKVHYIGHSLAAHFIGLHEFNPVGKTAAELLAKVFPFINFSRFQTIFYVQLKLALYPTNCDLLTLEGPDCCLNKSTTCAFMLHAPQPTSMRNLIHLSQSRNHNQNFKFSLVQSSGTMLTFLIPICIQPVVRNEGVRRYDYGNAKENMKHYKQPRPPLYNLSSIPTHVPMLLTHGGQDFLGDVPDTRHLLKTLVRNHDSDNIEVQYLPDYAHADFVIAYNAPRLVYEPMVDFFQRH</sequence>
<keyword evidence="2" id="KW-0443">Lipid metabolism</keyword>
<dbReference type="Pfam" id="PF04083">
    <property type="entry name" value="Abhydro_lipase"/>
    <property type="match status" value="1"/>
</dbReference>
<evidence type="ECO:0000313" key="6">
    <source>
        <dbReference type="EMBL" id="VAI90394.1"/>
    </source>
</evidence>
<feature type="signal peptide" evidence="4">
    <location>
        <begin position="1"/>
        <end position="22"/>
    </location>
</feature>
<dbReference type="AlphaFoldDB" id="A0A9R1A6H2"/>
<protein>
    <recommendedName>
        <fullName evidence="2">Lipase</fullName>
    </recommendedName>
</protein>
<feature type="active site" description="Nucleophile" evidence="3">
    <location>
        <position position="188"/>
    </location>
</feature>
<evidence type="ECO:0000256" key="1">
    <source>
        <dbReference type="ARBA" id="ARBA00010701"/>
    </source>
</evidence>
<dbReference type="PANTHER" id="PTHR11005">
    <property type="entry name" value="LYSOSOMAL ACID LIPASE-RELATED"/>
    <property type="match status" value="1"/>
</dbReference>
<dbReference type="EMBL" id="LT934124">
    <property type="protein sequence ID" value="VAI90394.1"/>
    <property type="molecule type" value="Genomic_DNA"/>
</dbReference>
<feature type="chain" id="PRO_5040255333" description="Lipase" evidence="4">
    <location>
        <begin position="23"/>
        <end position="414"/>
    </location>
</feature>
<keyword evidence="2" id="KW-0442">Lipid degradation</keyword>
<dbReference type="Gramene" id="TRITD7Bv1G162400.8">
    <property type="protein sequence ID" value="TRITD7Bv1G162400.8"/>
    <property type="gene ID" value="TRITD7Bv1G162400"/>
</dbReference>
<evidence type="ECO:0000256" key="4">
    <source>
        <dbReference type="SAM" id="SignalP"/>
    </source>
</evidence>
<dbReference type="GO" id="GO:0016042">
    <property type="term" value="P:lipid catabolic process"/>
    <property type="evidence" value="ECO:0007669"/>
    <property type="project" value="UniProtKB-KW"/>
</dbReference>
<dbReference type="Gene3D" id="3.40.50.1820">
    <property type="entry name" value="alpha/beta hydrolase"/>
    <property type="match status" value="2"/>
</dbReference>
<keyword evidence="2" id="KW-0378">Hydrolase</keyword>
<evidence type="ECO:0000256" key="3">
    <source>
        <dbReference type="PIRSR" id="PIRSR000862-1"/>
    </source>
</evidence>
<comment type="similarity">
    <text evidence="1 2">Belongs to the AB hydrolase superfamily. Lipase family.</text>
</comment>
<dbReference type="SUPFAM" id="SSF53474">
    <property type="entry name" value="alpha/beta-Hydrolases"/>
    <property type="match status" value="1"/>
</dbReference>
<accession>A0A9R1A6H2</accession>